<comment type="pathway">
    <text evidence="2">Amino-acid biosynthesis; L-cysteine biosynthesis; L-cysteine from L-homocysteine and L-serine: step 2/2.</text>
</comment>
<comment type="cofactor">
    <cofactor evidence="1 8">
        <name>pyridoxal 5'-phosphate</name>
        <dbReference type="ChEBI" id="CHEBI:597326"/>
    </cofactor>
</comment>
<dbReference type="EMBL" id="CAXLJM020000160">
    <property type="protein sequence ID" value="CAL8143574.1"/>
    <property type="molecule type" value="Genomic_DNA"/>
</dbReference>
<comment type="similarity">
    <text evidence="3 8">Belongs to the trans-sulfuration enzymes family.</text>
</comment>
<keyword evidence="5 8" id="KW-0663">Pyridoxal phosphate</keyword>
<dbReference type="PIRSF" id="PIRSF001434">
    <property type="entry name" value="CGS"/>
    <property type="match status" value="1"/>
</dbReference>
<dbReference type="EC" id="4.4.1.1" evidence="4"/>
<evidence type="ECO:0000256" key="2">
    <source>
        <dbReference type="ARBA" id="ARBA00005038"/>
    </source>
</evidence>
<evidence type="ECO:0000313" key="11">
    <source>
        <dbReference type="Proteomes" id="UP001642540"/>
    </source>
</evidence>
<dbReference type="Gene3D" id="3.40.640.10">
    <property type="entry name" value="Type I PLP-dependent aspartate aminotransferase-like (Major domain)"/>
    <property type="match status" value="1"/>
</dbReference>
<comment type="caution">
    <text evidence="10">The sequence shown here is derived from an EMBL/GenBank/DDBJ whole genome shotgun (WGS) entry which is preliminary data.</text>
</comment>
<gene>
    <name evidence="10" type="ORF">ODALV1_LOCUS29709</name>
</gene>
<evidence type="ECO:0000256" key="1">
    <source>
        <dbReference type="ARBA" id="ARBA00001933"/>
    </source>
</evidence>
<evidence type="ECO:0000256" key="4">
    <source>
        <dbReference type="ARBA" id="ARBA00012085"/>
    </source>
</evidence>
<dbReference type="Pfam" id="PF01053">
    <property type="entry name" value="Cys_Met_Meta_PP"/>
    <property type="match status" value="1"/>
</dbReference>
<evidence type="ECO:0000256" key="7">
    <source>
        <dbReference type="ARBA" id="ARBA00029853"/>
    </source>
</evidence>
<evidence type="ECO:0000256" key="9">
    <source>
        <dbReference type="SAM" id="MobiDB-lite"/>
    </source>
</evidence>
<protein>
    <recommendedName>
        <fullName evidence="4">cystathionine gamma-lyase</fullName>
        <ecNumber evidence="4">4.4.1.1</ecNumber>
    </recommendedName>
    <alternativeName>
        <fullName evidence="7">Gamma-cystathionase</fullName>
    </alternativeName>
</protein>
<dbReference type="InterPro" id="IPR015422">
    <property type="entry name" value="PyrdxlP-dep_Trfase_small"/>
</dbReference>
<feature type="region of interest" description="Disordered" evidence="9">
    <location>
        <begin position="1"/>
        <end position="20"/>
    </location>
</feature>
<dbReference type="InterPro" id="IPR015421">
    <property type="entry name" value="PyrdxlP-dep_Trfase_major"/>
</dbReference>
<dbReference type="PROSITE" id="PS00868">
    <property type="entry name" value="CYS_MET_METAB_PP"/>
    <property type="match status" value="1"/>
</dbReference>
<dbReference type="InterPro" id="IPR015424">
    <property type="entry name" value="PyrdxlP-dep_Trfase"/>
</dbReference>
<keyword evidence="6" id="KW-0028">Amino-acid biosynthesis</keyword>
<proteinExistence type="inferred from homology"/>
<dbReference type="InterPro" id="IPR054542">
    <property type="entry name" value="Cys_met_metab_PP"/>
</dbReference>
<accession>A0ABP1S4Y0</accession>
<evidence type="ECO:0000256" key="5">
    <source>
        <dbReference type="ARBA" id="ARBA00022898"/>
    </source>
</evidence>
<dbReference type="CDD" id="cd00614">
    <property type="entry name" value="CGS_like"/>
    <property type="match status" value="1"/>
</dbReference>
<dbReference type="PANTHER" id="PTHR11808:SF15">
    <property type="entry name" value="CYSTATHIONINE GAMMA-LYASE"/>
    <property type="match status" value="1"/>
</dbReference>
<dbReference type="Proteomes" id="UP001642540">
    <property type="component" value="Unassembled WGS sequence"/>
</dbReference>
<keyword evidence="6" id="KW-0198">Cysteine biosynthesis</keyword>
<sequence>MNGTQNGTTENGDGPTWLPADSSFATKAIHSGYKPKDHTFAPVVPAISLSTTFEQDAPSQHRGFDYTRSGNPTRQILEATLASLDNAKYGSVFSSGLAATTNVIAMLNSGDHVICMDDVYGGTGRLFRQMAKTANIVTDFVDLTDVEKFKKALNEKTRLVWIETPTNPTLKVVDIATIASLTHAFSQNIMVAVDNTFLTSFFQRPLEFGADIVVYSLTKFVNGHSDVLMGAVVTSREDIHERLAFLQKSIGAVPSPFDCYLVLRSLRTLHVRMPLHMKNAFSVAKFLSSHPRVSKVLHPGLPSHPQHQLALKQSSGHSGLIGFYIKPGSGCPTKFLQNLKVFSLAESLGGYESLAELPFSMTHASVPAELRAQLGITETLVRLSIGLESMEDLVKDLDQALNAC</sequence>
<dbReference type="InterPro" id="IPR000277">
    <property type="entry name" value="Cys/Met-Metab_PyrdxlP-dep_enz"/>
</dbReference>
<dbReference type="PANTHER" id="PTHR11808">
    <property type="entry name" value="TRANS-SULFURATION ENZYME FAMILY MEMBER"/>
    <property type="match status" value="1"/>
</dbReference>
<evidence type="ECO:0000256" key="8">
    <source>
        <dbReference type="RuleBase" id="RU362118"/>
    </source>
</evidence>
<dbReference type="SUPFAM" id="SSF53383">
    <property type="entry name" value="PLP-dependent transferases"/>
    <property type="match status" value="1"/>
</dbReference>
<reference evidence="10 11" key="1">
    <citation type="submission" date="2024-08" db="EMBL/GenBank/DDBJ databases">
        <authorList>
            <person name="Cucini C."/>
            <person name="Frati F."/>
        </authorList>
    </citation>
    <scope>NUCLEOTIDE SEQUENCE [LARGE SCALE GENOMIC DNA]</scope>
</reference>
<feature type="compositionally biased region" description="Polar residues" evidence="9">
    <location>
        <begin position="1"/>
        <end position="11"/>
    </location>
</feature>
<organism evidence="10 11">
    <name type="scientific">Orchesella dallaii</name>
    <dbReference type="NCBI Taxonomy" id="48710"/>
    <lineage>
        <taxon>Eukaryota</taxon>
        <taxon>Metazoa</taxon>
        <taxon>Ecdysozoa</taxon>
        <taxon>Arthropoda</taxon>
        <taxon>Hexapoda</taxon>
        <taxon>Collembola</taxon>
        <taxon>Entomobryomorpha</taxon>
        <taxon>Entomobryoidea</taxon>
        <taxon>Orchesellidae</taxon>
        <taxon>Orchesellinae</taxon>
        <taxon>Orchesella</taxon>
    </lineage>
</organism>
<name>A0ABP1S4Y0_9HEXA</name>
<evidence type="ECO:0000256" key="3">
    <source>
        <dbReference type="ARBA" id="ARBA00009077"/>
    </source>
</evidence>
<evidence type="ECO:0000256" key="6">
    <source>
        <dbReference type="ARBA" id="ARBA00023192"/>
    </source>
</evidence>
<evidence type="ECO:0000313" key="10">
    <source>
        <dbReference type="EMBL" id="CAL8143574.1"/>
    </source>
</evidence>
<dbReference type="Gene3D" id="3.90.1150.10">
    <property type="entry name" value="Aspartate Aminotransferase, domain 1"/>
    <property type="match status" value="1"/>
</dbReference>
<keyword evidence="11" id="KW-1185">Reference proteome</keyword>